<feature type="transmembrane region" description="Helical" evidence="1">
    <location>
        <begin position="91"/>
        <end position="110"/>
    </location>
</feature>
<feature type="transmembrane region" description="Helical" evidence="1">
    <location>
        <begin position="63"/>
        <end position="85"/>
    </location>
</feature>
<evidence type="ECO:0000313" key="3">
    <source>
        <dbReference type="Proteomes" id="UP000232496"/>
    </source>
</evidence>
<accession>A0A2K9BYE6</accession>
<gene>
    <name evidence="2" type="ORF">DRBB29_1407</name>
</gene>
<feature type="transmembrane region" description="Helical" evidence="1">
    <location>
        <begin position="163"/>
        <end position="183"/>
    </location>
</feature>
<keyword evidence="1" id="KW-0812">Transmembrane</keyword>
<evidence type="ECO:0000313" key="2">
    <source>
        <dbReference type="EMBL" id="AUE18949.1"/>
    </source>
</evidence>
<reference evidence="2 3" key="1">
    <citation type="submission" date="2017-09" db="EMBL/GenBank/DDBJ databases">
        <title>Comparative genomics and methylome analysis of the gut commensal Bifidobacterium breve.</title>
        <authorList>
            <person name="Bottacini F."/>
            <person name="Morrissey R."/>
            <person name="Roberts R.J."/>
            <person name="James K."/>
            <person name="van Breen J."/>
            <person name="Egan M."/>
            <person name="Lambert J."/>
            <person name="van Limpt K."/>
            <person name="Stanton C."/>
            <person name="Knol J."/>
            <person name="O' Connell Motherway M."/>
            <person name="van Sinderen D."/>
        </authorList>
    </citation>
    <scope>NUCLEOTIDE SEQUENCE [LARGE SCALE GENOMIC DNA]</scope>
    <source>
        <strain evidence="2 3">DRBB29</strain>
    </source>
</reference>
<proteinExistence type="predicted"/>
<dbReference type="EMBL" id="CP023198">
    <property type="protein sequence ID" value="AUE18949.1"/>
    <property type="molecule type" value="Genomic_DNA"/>
</dbReference>
<protein>
    <submittedName>
        <fullName evidence="2">Membrane spanning protein</fullName>
    </submittedName>
</protein>
<dbReference type="AlphaFoldDB" id="A0A2K9BYE6"/>
<keyword evidence="1" id="KW-0472">Membrane</keyword>
<feature type="transmembrane region" description="Helical" evidence="1">
    <location>
        <begin position="117"/>
        <end position="135"/>
    </location>
</feature>
<sequence>MIPNCPRWRGLSAEPTGVVIVNHPPVSLRSTAPASGGMSISILKRMTVKSNTDLRPWSHRQNVLVKVLITIAAGVASAFVGTFAHRMGAELNIPYGLVLAFLIIGLSTWCARSRMGVVGLALHLIASSLTVWGMALTTTSGKALIVAGFQGEMPFFAQHAGYIWLYGLILVQVILLVLPARWFSVMPKQSR</sequence>
<evidence type="ECO:0000256" key="1">
    <source>
        <dbReference type="SAM" id="Phobius"/>
    </source>
</evidence>
<organism evidence="2 3">
    <name type="scientific">Bifidobacterium breve</name>
    <dbReference type="NCBI Taxonomy" id="1685"/>
    <lineage>
        <taxon>Bacteria</taxon>
        <taxon>Bacillati</taxon>
        <taxon>Actinomycetota</taxon>
        <taxon>Actinomycetes</taxon>
        <taxon>Bifidobacteriales</taxon>
        <taxon>Bifidobacteriaceae</taxon>
        <taxon>Bifidobacterium</taxon>
    </lineage>
</organism>
<name>A0A2K9BYE6_BIFBR</name>
<dbReference type="Proteomes" id="UP000232496">
    <property type="component" value="Chromosome"/>
</dbReference>
<keyword evidence="1" id="KW-1133">Transmembrane helix</keyword>